<feature type="region of interest" description="Disordered" evidence="1">
    <location>
        <begin position="391"/>
        <end position="484"/>
    </location>
</feature>
<sequence>MNFHDIGDKLESICRQVLLNRWQNSQIIETKRNSIHGIDFAVEIIGNGIMIVEVKSATGSVRNGQMDIEWIRKNLTPSFKKALQEAYQKRYYLGCATYRVVQVYGDREYHFQDNQGQKYLVKNAPPTRKIDWNDLLNDIFPIKSNYDKLDSELSKIESEYSTSLVEAFVGKEIDFNKVRESLKLLQGDIHKTILTKEFKKKLIDRVQKSFEKVGDLQNKEKEKKQQDWQKQQEERKYNYKLKHDICLSIESISTSDWKIAGNRIKELQQKWKSIGSVPKDRADEINDRYRSACDNFFQKRQRYFDELNKERENQQKERERNYSLKRDICLSIESISTSDWKIAGNRIKELQQKWKSIGSVPKDRADEINDRYRSACDNFFQKRQRYFDELSKERERKQKEWEERQRERQKEKERKQREYEERQRERERKQREYEERRRERERKQREYEERQRERERRQKEYEERRRERERKQREYEERQRNKRR</sequence>
<dbReference type="EMBL" id="CP087830">
    <property type="protein sequence ID" value="UZA02317.1"/>
    <property type="molecule type" value="Genomic_DNA"/>
</dbReference>
<name>A0AAQ2Q115_MORBO</name>
<dbReference type="AlphaFoldDB" id="A0AAQ2Q115"/>
<dbReference type="InterPro" id="IPR007139">
    <property type="entry name" value="DUF349"/>
</dbReference>
<evidence type="ECO:0000313" key="3">
    <source>
        <dbReference type="EMBL" id="UZA50852.1"/>
    </source>
</evidence>
<evidence type="ECO:0000256" key="1">
    <source>
        <dbReference type="SAM" id="MobiDB-lite"/>
    </source>
</evidence>
<evidence type="ECO:0000313" key="5">
    <source>
        <dbReference type="Proteomes" id="UP001163632"/>
    </source>
</evidence>
<proteinExistence type="predicted"/>
<organism evidence="3 4">
    <name type="scientific">Moraxella bovis</name>
    <dbReference type="NCBI Taxonomy" id="476"/>
    <lineage>
        <taxon>Bacteria</taxon>
        <taxon>Pseudomonadati</taxon>
        <taxon>Pseudomonadota</taxon>
        <taxon>Gammaproteobacteria</taxon>
        <taxon>Moraxellales</taxon>
        <taxon>Moraxellaceae</taxon>
        <taxon>Moraxella</taxon>
    </lineage>
</organism>
<evidence type="ECO:0000313" key="4">
    <source>
        <dbReference type="Proteomes" id="UP001163283"/>
    </source>
</evidence>
<gene>
    <name evidence="2" type="ORF">LP092_10050</name>
    <name evidence="3" type="ORF">LP129_10005</name>
</gene>
<dbReference type="EMBL" id="CP087781">
    <property type="protein sequence ID" value="UZA50852.1"/>
    <property type="molecule type" value="Genomic_DNA"/>
</dbReference>
<dbReference type="RefSeq" id="WP_264675908.1">
    <property type="nucleotide sequence ID" value="NZ_CP087765.1"/>
</dbReference>
<keyword evidence="5" id="KW-1185">Reference proteome</keyword>
<dbReference type="GeneID" id="77188113"/>
<dbReference type="Pfam" id="PF03993">
    <property type="entry name" value="DUF349"/>
    <property type="match status" value="2"/>
</dbReference>
<accession>A0AAQ2Q115</accession>
<dbReference type="Proteomes" id="UP001163283">
    <property type="component" value="Chromosome"/>
</dbReference>
<evidence type="ECO:0000313" key="2">
    <source>
        <dbReference type="EMBL" id="UZA02317.1"/>
    </source>
</evidence>
<protein>
    <submittedName>
        <fullName evidence="3">DUF349 domain-containing protein</fullName>
    </submittedName>
</protein>
<dbReference type="Proteomes" id="UP001163632">
    <property type="component" value="Chromosome"/>
</dbReference>
<reference evidence="3 4" key="1">
    <citation type="journal article" date="2022" name="BMC Microbiol.">
        <title>Whole genome sequencing of Moraxella bovis strains from North America reveals two genotypes with different genetic determinants.</title>
        <authorList>
            <person name="Wynn E.L."/>
            <person name="Hille M.M."/>
            <person name="Loy J.D."/>
            <person name="Schuller G."/>
            <person name="Kuhn K.L."/>
            <person name="Dickey A.M."/>
            <person name="Bono J.L."/>
            <person name="Clawson M.L."/>
        </authorList>
    </citation>
    <scope>NUCLEOTIDE SEQUENCE [LARGE SCALE GENOMIC DNA]</scope>
    <source>
        <strain evidence="2">SAM102599</strain>
        <strain evidence="3 4">SAM57978</strain>
    </source>
</reference>